<sequence>MVRSSRSQKYDSSADQRLPLFHSPPSNQTQYLTVPTMESFRGACTAREESLMVESEPSTVFCMKACGCIGIVFLFCLLTVFVYAVLIAKYSASPNMGQGNYYVVDEDPEQR</sequence>
<keyword evidence="2" id="KW-0472">Membrane</keyword>
<keyword evidence="2" id="KW-1133">Transmembrane helix</keyword>
<accession>A0A8S1GQS2</accession>
<evidence type="ECO:0000256" key="1">
    <source>
        <dbReference type="SAM" id="MobiDB-lite"/>
    </source>
</evidence>
<protein>
    <submittedName>
        <fullName evidence="3">Uncharacterized protein</fullName>
    </submittedName>
</protein>
<feature type="region of interest" description="Disordered" evidence="1">
    <location>
        <begin position="1"/>
        <end position="29"/>
    </location>
</feature>
<evidence type="ECO:0000313" key="4">
    <source>
        <dbReference type="Proteomes" id="UP000835052"/>
    </source>
</evidence>
<comment type="caution">
    <text evidence="3">The sequence shown here is derived from an EMBL/GenBank/DDBJ whole genome shotgun (WGS) entry which is preliminary data.</text>
</comment>
<gene>
    <name evidence="3" type="ORF">CAUJ_LOCUS1081</name>
</gene>
<organism evidence="3 4">
    <name type="scientific">Caenorhabditis auriculariae</name>
    <dbReference type="NCBI Taxonomy" id="2777116"/>
    <lineage>
        <taxon>Eukaryota</taxon>
        <taxon>Metazoa</taxon>
        <taxon>Ecdysozoa</taxon>
        <taxon>Nematoda</taxon>
        <taxon>Chromadorea</taxon>
        <taxon>Rhabditida</taxon>
        <taxon>Rhabditina</taxon>
        <taxon>Rhabditomorpha</taxon>
        <taxon>Rhabditoidea</taxon>
        <taxon>Rhabditidae</taxon>
        <taxon>Peloderinae</taxon>
        <taxon>Caenorhabditis</taxon>
    </lineage>
</organism>
<evidence type="ECO:0000313" key="3">
    <source>
        <dbReference type="EMBL" id="CAD6185162.1"/>
    </source>
</evidence>
<evidence type="ECO:0000256" key="2">
    <source>
        <dbReference type="SAM" id="Phobius"/>
    </source>
</evidence>
<dbReference type="OrthoDB" id="5860786at2759"/>
<reference evidence="3" key="1">
    <citation type="submission" date="2020-10" db="EMBL/GenBank/DDBJ databases">
        <authorList>
            <person name="Kikuchi T."/>
        </authorList>
    </citation>
    <scope>NUCLEOTIDE SEQUENCE</scope>
    <source>
        <strain evidence="3">NKZ352</strain>
    </source>
</reference>
<feature type="transmembrane region" description="Helical" evidence="2">
    <location>
        <begin position="61"/>
        <end position="86"/>
    </location>
</feature>
<proteinExistence type="predicted"/>
<dbReference type="Proteomes" id="UP000835052">
    <property type="component" value="Unassembled WGS sequence"/>
</dbReference>
<dbReference type="AlphaFoldDB" id="A0A8S1GQS2"/>
<name>A0A8S1GQS2_9PELO</name>
<keyword evidence="2" id="KW-0812">Transmembrane</keyword>
<dbReference type="EMBL" id="CAJGYM010000002">
    <property type="protein sequence ID" value="CAD6185162.1"/>
    <property type="molecule type" value="Genomic_DNA"/>
</dbReference>
<keyword evidence="4" id="KW-1185">Reference proteome</keyword>